<dbReference type="EMBL" id="FOHA01000006">
    <property type="protein sequence ID" value="SER78761.1"/>
    <property type="molecule type" value="Genomic_DNA"/>
</dbReference>
<evidence type="ECO:0000313" key="1">
    <source>
        <dbReference type="EMBL" id="SER78761.1"/>
    </source>
</evidence>
<dbReference type="Gene3D" id="3.80.10.10">
    <property type="entry name" value="Ribonuclease Inhibitor"/>
    <property type="match status" value="2"/>
</dbReference>
<evidence type="ECO:0008006" key="3">
    <source>
        <dbReference type="Google" id="ProtNLM"/>
    </source>
</evidence>
<dbReference type="Proteomes" id="UP000198948">
    <property type="component" value="Unassembled WGS sequence"/>
</dbReference>
<organism evidence="1 2">
    <name type="scientific">Isobaculum melis</name>
    <dbReference type="NCBI Taxonomy" id="142588"/>
    <lineage>
        <taxon>Bacteria</taxon>
        <taxon>Bacillati</taxon>
        <taxon>Bacillota</taxon>
        <taxon>Bacilli</taxon>
        <taxon>Lactobacillales</taxon>
        <taxon>Carnobacteriaceae</taxon>
        <taxon>Isobaculum</taxon>
    </lineage>
</organism>
<dbReference type="InterPro" id="IPR032675">
    <property type="entry name" value="LRR_dom_sf"/>
</dbReference>
<dbReference type="AlphaFoldDB" id="A0A1H9S175"/>
<sequence>MIQYTGHCANIKKTTGQIRNKDIIEIMRTKNIETIQLFRPITLEEAALLNELFIKQPNKKLHIWCLDVSAPADLDYLENLTALGYLSILGHDIEVKNIKILEQLQCLSTLKLCQLKNVDYAFLKHLTKRLVSLHLELPKRKTKIDYRWLQSYPQLEKLSIQGNKRDIEQLQYLDRIKSLTLRGITIDSYEFIHQMTSLEKLSIRLGASKDFSALKNHANIKVLEFWCVQKLSDLSFVSSMKNLEWLYLHELPHVEKMPDMSELYHLKTIMIDSLKNLNDFSALKHAPALLEYIEGGNQYVSIDARLPIFENKQVETIYCRPLANKDDEKFAMYLQKYAKKLNEHHPIMPKWAI</sequence>
<name>A0A1H9S175_9LACT</name>
<dbReference type="RefSeq" id="WP_092651470.1">
    <property type="nucleotide sequence ID" value="NZ_FOHA01000006.1"/>
</dbReference>
<dbReference type="OrthoDB" id="1813813at2"/>
<protein>
    <recommendedName>
        <fullName evidence="3">Internalin A</fullName>
    </recommendedName>
</protein>
<keyword evidence="2" id="KW-1185">Reference proteome</keyword>
<gene>
    <name evidence="1" type="ORF">SAMN04488559_10634</name>
</gene>
<proteinExistence type="predicted"/>
<reference evidence="1 2" key="1">
    <citation type="submission" date="2016-10" db="EMBL/GenBank/DDBJ databases">
        <authorList>
            <person name="de Groot N.N."/>
        </authorList>
    </citation>
    <scope>NUCLEOTIDE SEQUENCE [LARGE SCALE GENOMIC DNA]</scope>
    <source>
        <strain evidence="1 2">DSM 13760</strain>
    </source>
</reference>
<dbReference type="STRING" id="142588.SAMN04488559_10634"/>
<evidence type="ECO:0000313" key="2">
    <source>
        <dbReference type="Proteomes" id="UP000198948"/>
    </source>
</evidence>
<accession>A0A1H9S175</accession>
<dbReference type="SUPFAM" id="SSF52058">
    <property type="entry name" value="L domain-like"/>
    <property type="match status" value="1"/>
</dbReference>